<protein>
    <submittedName>
        <fullName evidence="2">Uncharacterized protein</fullName>
    </submittedName>
</protein>
<gene>
    <name evidence="2" type="ORF">HPP92_014538</name>
</gene>
<comment type="caution">
    <text evidence="2">The sequence shown here is derived from an EMBL/GenBank/DDBJ whole genome shotgun (WGS) entry which is preliminary data.</text>
</comment>
<dbReference type="AlphaFoldDB" id="A0A835QW10"/>
<organism evidence="2 3">
    <name type="scientific">Vanilla planifolia</name>
    <name type="common">Vanilla</name>
    <dbReference type="NCBI Taxonomy" id="51239"/>
    <lineage>
        <taxon>Eukaryota</taxon>
        <taxon>Viridiplantae</taxon>
        <taxon>Streptophyta</taxon>
        <taxon>Embryophyta</taxon>
        <taxon>Tracheophyta</taxon>
        <taxon>Spermatophyta</taxon>
        <taxon>Magnoliopsida</taxon>
        <taxon>Liliopsida</taxon>
        <taxon>Asparagales</taxon>
        <taxon>Orchidaceae</taxon>
        <taxon>Vanilloideae</taxon>
        <taxon>Vanilleae</taxon>
        <taxon>Vanilla</taxon>
    </lineage>
</organism>
<feature type="region of interest" description="Disordered" evidence="1">
    <location>
        <begin position="87"/>
        <end position="107"/>
    </location>
</feature>
<reference evidence="2 3" key="1">
    <citation type="journal article" date="2020" name="Nat. Food">
        <title>A phased Vanilla planifolia genome enables genetic improvement of flavour and production.</title>
        <authorList>
            <person name="Hasing T."/>
            <person name="Tang H."/>
            <person name="Brym M."/>
            <person name="Khazi F."/>
            <person name="Huang T."/>
            <person name="Chambers A.H."/>
        </authorList>
    </citation>
    <scope>NUCLEOTIDE SEQUENCE [LARGE SCALE GENOMIC DNA]</scope>
    <source>
        <tissue evidence="2">Leaf</tissue>
    </source>
</reference>
<sequence>MEEELRKGTKRLALSYLCRFPELCHVILAARLVRNATRARGPSNPNPTVFLPLVRKKQRNWATPPLKPTFVLLPFSVAATETAKRSRAGSCGKSYATKEKTGARKIN</sequence>
<accession>A0A835QW10</accession>
<evidence type="ECO:0000256" key="1">
    <source>
        <dbReference type="SAM" id="MobiDB-lite"/>
    </source>
</evidence>
<name>A0A835QW10_VANPL</name>
<proteinExistence type="predicted"/>
<dbReference type="EMBL" id="JADCNM010000007">
    <property type="protein sequence ID" value="KAG0474852.1"/>
    <property type="molecule type" value="Genomic_DNA"/>
</dbReference>
<dbReference type="Proteomes" id="UP000639772">
    <property type="component" value="Chromosome 7"/>
</dbReference>
<evidence type="ECO:0000313" key="3">
    <source>
        <dbReference type="Proteomes" id="UP000639772"/>
    </source>
</evidence>
<evidence type="ECO:0000313" key="2">
    <source>
        <dbReference type="EMBL" id="KAG0474852.1"/>
    </source>
</evidence>
<feature type="compositionally biased region" description="Basic and acidic residues" evidence="1">
    <location>
        <begin position="96"/>
        <end position="107"/>
    </location>
</feature>